<accession>A0A139WVI1</accession>
<dbReference type="AlphaFoldDB" id="A0A139WVI1"/>
<name>A0A139WVI1_9CYAN</name>
<proteinExistence type="predicted"/>
<dbReference type="Proteomes" id="UP000076925">
    <property type="component" value="Unassembled WGS sequence"/>
</dbReference>
<comment type="caution">
    <text evidence="1">The sequence shown here is derived from an EMBL/GenBank/DDBJ whole genome shotgun (WGS) entry which is preliminary data.</text>
</comment>
<evidence type="ECO:0000313" key="1">
    <source>
        <dbReference type="EMBL" id="KYC36446.1"/>
    </source>
</evidence>
<keyword evidence="2" id="KW-1185">Reference proteome</keyword>
<protein>
    <submittedName>
        <fullName evidence="1">Uncharacterized protein</fullName>
    </submittedName>
</protein>
<dbReference type="EMBL" id="ANNX02000047">
    <property type="protein sequence ID" value="KYC36446.1"/>
    <property type="molecule type" value="Genomic_DNA"/>
</dbReference>
<gene>
    <name evidence="1" type="ORF">WA1_42845</name>
</gene>
<organism evidence="1 2">
    <name type="scientific">Scytonema hofmannii PCC 7110</name>
    <dbReference type="NCBI Taxonomy" id="128403"/>
    <lineage>
        <taxon>Bacteria</taxon>
        <taxon>Bacillati</taxon>
        <taxon>Cyanobacteriota</taxon>
        <taxon>Cyanophyceae</taxon>
        <taxon>Nostocales</taxon>
        <taxon>Scytonemataceae</taxon>
        <taxon>Scytonema</taxon>
    </lineage>
</organism>
<reference evidence="1 2" key="1">
    <citation type="journal article" date="2013" name="Genome Biol. Evol.">
        <title>Genomes of Stigonematalean cyanobacteria (subsection V) and the evolution of oxygenic photosynthesis from prokaryotes to plastids.</title>
        <authorList>
            <person name="Dagan T."/>
            <person name="Roettger M."/>
            <person name="Stucken K."/>
            <person name="Landan G."/>
            <person name="Koch R."/>
            <person name="Major P."/>
            <person name="Gould S.B."/>
            <person name="Goremykin V.V."/>
            <person name="Rippka R."/>
            <person name="Tandeau de Marsac N."/>
            <person name="Gugger M."/>
            <person name="Lockhart P.J."/>
            <person name="Allen J.F."/>
            <person name="Brune I."/>
            <person name="Maus I."/>
            <person name="Puhler A."/>
            <person name="Martin W.F."/>
        </authorList>
    </citation>
    <scope>NUCLEOTIDE SEQUENCE [LARGE SCALE GENOMIC DNA]</scope>
    <source>
        <strain evidence="1 2">PCC 7110</strain>
    </source>
</reference>
<sequence>MKAIRGEKLRPFLILNDLVQSQSAKTERIGWYCATCYSEMTEKTIHIRTYTSSPVSKRKSSDSAVESEYCR</sequence>
<evidence type="ECO:0000313" key="2">
    <source>
        <dbReference type="Proteomes" id="UP000076925"/>
    </source>
</evidence>